<dbReference type="EMBL" id="JAVLVU010000001">
    <property type="protein sequence ID" value="MDT3405546.1"/>
    <property type="molecule type" value="Genomic_DNA"/>
</dbReference>
<evidence type="ECO:0000256" key="1">
    <source>
        <dbReference type="SAM" id="SignalP"/>
    </source>
</evidence>
<proteinExistence type="predicted"/>
<reference evidence="3" key="1">
    <citation type="submission" date="2023-07" db="EMBL/GenBank/DDBJ databases">
        <title>Functional and genomic diversity of the sorghum phyllosphere microbiome.</title>
        <authorList>
            <person name="Shade A."/>
        </authorList>
    </citation>
    <scope>NUCLEOTIDE SEQUENCE [LARGE SCALE GENOMIC DNA]</scope>
    <source>
        <strain evidence="3">SORGH_AS_0422</strain>
    </source>
</reference>
<dbReference type="SUPFAM" id="SSF69318">
    <property type="entry name" value="Integrin alpha N-terminal domain"/>
    <property type="match status" value="1"/>
</dbReference>
<organism evidence="2 3">
    <name type="scientific">Mucilaginibacter terrae</name>
    <dbReference type="NCBI Taxonomy" id="1955052"/>
    <lineage>
        <taxon>Bacteria</taxon>
        <taxon>Pseudomonadati</taxon>
        <taxon>Bacteroidota</taxon>
        <taxon>Sphingobacteriia</taxon>
        <taxon>Sphingobacteriales</taxon>
        <taxon>Sphingobacteriaceae</taxon>
        <taxon>Mucilaginibacter</taxon>
    </lineage>
</organism>
<dbReference type="Proteomes" id="UP001258315">
    <property type="component" value="Unassembled WGS sequence"/>
</dbReference>
<keyword evidence="3" id="KW-1185">Reference proteome</keyword>
<feature type="signal peptide" evidence="1">
    <location>
        <begin position="1"/>
        <end position="18"/>
    </location>
</feature>
<comment type="caution">
    <text evidence="2">The sequence shown here is derived from an EMBL/GenBank/DDBJ whole genome shotgun (WGS) entry which is preliminary data.</text>
</comment>
<feature type="chain" id="PRO_5045135616" description="VCBS repeat-containing protein" evidence="1">
    <location>
        <begin position="19"/>
        <end position="242"/>
    </location>
</feature>
<evidence type="ECO:0000313" key="2">
    <source>
        <dbReference type="EMBL" id="MDT3405546.1"/>
    </source>
</evidence>
<keyword evidence="1" id="KW-0732">Signal</keyword>
<protein>
    <recommendedName>
        <fullName evidence="4">VCBS repeat-containing protein</fullName>
    </recommendedName>
</protein>
<sequence length="242" mass="28528">MKYIIGTFLLIYSLSCFAQYPFEKHPPIKYQTAKFNKIPGRKNNDNIWTAKYQNYRVELLEIRLEDSTNVVLYFKNKAILKLKEGVDINDIALYDTQLYIANIDNNGFPDFKIIIYNNGSGLAGSLEHKIFLFNHGKNRFQNISFMDFFANTERDFNGDGKFEIIGQSYLSYQNHAYWVFDLYNYKKGKLVNVGKRFNYPILTRFLASKESYSITHNMSRKQMKQFSHAFPRDYKQGKLLVK</sequence>
<evidence type="ECO:0000313" key="3">
    <source>
        <dbReference type="Proteomes" id="UP001258315"/>
    </source>
</evidence>
<dbReference type="InterPro" id="IPR028994">
    <property type="entry name" value="Integrin_alpha_N"/>
</dbReference>
<evidence type="ECO:0008006" key="4">
    <source>
        <dbReference type="Google" id="ProtNLM"/>
    </source>
</evidence>
<gene>
    <name evidence="2" type="ORF">QE417_004618</name>
</gene>
<dbReference type="RefSeq" id="WP_311954235.1">
    <property type="nucleotide sequence ID" value="NZ_JAVLVU010000001.1"/>
</dbReference>
<name>A0ABU3H1G1_9SPHI</name>
<accession>A0ABU3H1G1</accession>